<dbReference type="InterPro" id="IPR036196">
    <property type="entry name" value="Ptyr_pPase_sf"/>
</dbReference>
<dbReference type="AlphaFoldDB" id="A0A6S4Q1T1"/>
<evidence type="ECO:0000313" key="2">
    <source>
        <dbReference type="EMBL" id="BBE39016.1"/>
    </source>
</evidence>
<dbReference type="Gene3D" id="3.40.50.2300">
    <property type="match status" value="1"/>
</dbReference>
<name>A0A6S4Q1T1_VIBVL</name>
<sequence length="105" mass="12068">MNILFVCSRNKLRSPTGEAVFANSSDMEVRSAGISNDAQVPVSVEDVEWADVIFVMEQSQKSKLIKKFRGQINRQRIICLGIPDIYKYMDPELVEIFKRKVPQYL</sequence>
<dbReference type="SMART" id="SM00226">
    <property type="entry name" value="LMWPc"/>
    <property type="match status" value="1"/>
</dbReference>
<dbReference type="EMBL" id="AB609752">
    <property type="protein sequence ID" value="BBE39016.1"/>
    <property type="molecule type" value="Genomic_DNA"/>
</dbReference>
<accession>A0A6S4Q1T1</accession>
<evidence type="ECO:0000259" key="1">
    <source>
        <dbReference type="SMART" id="SM00226"/>
    </source>
</evidence>
<feature type="domain" description="Phosphotyrosine protein phosphatase I" evidence="1">
    <location>
        <begin position="1"/>
        <end position="103"/>
    </location>
</feature>
<reference evidence="2" key="1">
    <citation type="submission" date="2011-01" db="EMBL/GenBank/DDBJ databases">
        <title>Evolutionary Significance of Chromosomal Super-Integrons in Vibrio vulnificus Strains.</title>
        <authorList>
            <person name="Shu H.Y."/>
            <person name="Wu K.M."/>
            <person name="Liu T.T."/>
            <person name="Liu Y.M."/>
            <person name="Liao T.L."/>
            <person name="Hor L.I."/>
            <person name="Tsai S.F."/>
            <person name="Chen C.Y."/>
        </authorList>
    </citation>
    <scope>NUCLEOTIDE SEQUENCE</scope>
    <source>
        <strain evidence="2">CG021</strain>
    </source>
</reference>
<proteinExistence type="predicted"/>
<dbReference type="SUPFAM" id="SSF52788">
    <property type="entry name" value="Phosphotyrosine protein phosphatases I"/>
    <property type="match status" value="1"/>
</dbReference>
<dbReference type="PIRSF" id="PIRSF029416">
    <property type="entry name" value="UCP029416_PTP"/>
    <property type="match status" value="1"/>
</dbReference>
<dbReference type="InterPro" id="IPR023485">
    <property type="entry name" value="Ptyr_pPase"/>
</dbReference>
<organism evidence="2">
    <name type="scientific">Vibrio vulnificus</name>
    <dbReference type="NCBI Taxonomy" id="672"/>
    <lineage>
        <taxon>Bacteria</taxon>
        <taxon>Pseudomonadati</taxon>
        <taxon>Pseudomonadota</taxon>
        <taxon>Gammaproteobacteria</taxon>
        <taxon>Vibrionales</taxon>
        <taxon>Vibrionaceae</taxon>
        <taxon>Vibrio</taxon>
    </lineage>
</organism>
<dbReference type="InterPro" id="IPR016919">
    <property type="entry name" value="UCP029416_PTP"/>
</dbReference>
<protein>
    <submittedName>
        <fullName evidence="2">Phosphatase</fullName>
    </submittedName>
</protein>